<feature type="non-terminal residue" evidence="1">
    <location>
        <position position="1"/>
    </location>
</feature>
<reference evidence="1 2" key="3">
    <citation type="journal article" date="2013" name="Rice">
        <title>Improvement of the Oryza sativa Nipponbare reference genome using next generation sequence and optical map data.</title>
        <authorList>
            <person name="Kawahara Y."/>
            <person name="de la Bastide M."/>
            <person name="Hamilton J.P."/>
            <person name="Kanamori H."/>
            <person name="McCombie W.R."/>
            <person name="Ouyang S."/>
            <person name="Schwartz D.C."/>
            <person name="Tanaka T."/>
            <person name="Wu J."/>
            <person name="Zhou S."/>
            <person name="Childs K.L."/>
            <person name="Davidson R.M."/>
            <person name="Lin H."/>
            <person name="Quesada-Ocampo L."/>
            <person name="Vaillancourt B."/>
            <person name="Sakai H."/>
            <person name="Lee S.S."/>
            <person name="Kim J."/>
            <person name="Numa H."/>
            <person name="Itoh T."/>
            <person name="Buell C.R."/>
            <person name="Matsumoto T."/>
        </authorList>
    </citation>
    <scope>NUCLEOTIDE SEQUENCE [LARGE SCALE GENOMIC DNA]</scope>
    <source>
        <strain evidence="2">cv. Nipponbare</strain>
    </source>
</reference>
<keyword evidence="2" id="KW-1185">Reference proteome</keyword>
<evidence type="ECO:0000313" key="1">
    <source>
        <dbReference type="EMBL" id="BAS78586.1"/>
    </source>
</evidence>
<dbReference type="Gramene" id="Os02t0466050-01">
    <property type="protein sequence ID" value="Os02t0466050-01"/>
    <property type="gene ID" value="Os02g0466050"/>
</dbReference>
<protein>
    <submittedName>
        <fullName evidence="1">Os02g0466050 protein</fullName>
    </submittedName>
</protein>
<name>A0A0P0VIT0_ORYSJ</name>
<dbReference type="AlphaFoldDB" id="A0A0P0VIT0"/>
<reference evidence="1 2" key="2">
    <citation type="journal article" date="2013" name="Plant Cell Physiol.">
        <title>Rice Annotation Project Database (RAP-DB): an integrative and interactive database for rice genomics.</title>
        <authorList>
            <person name="Sakai H."/>
            <person name="Lee S.S."/>
            <person name="Tanaka T."/>
            <person name="Numa H."/>
            <person name="Kim J."/>
            <person name="Kawahara Y."/>
            <person name="Wakimoto H."/>
            <person name="Yang C.C."/>
            <person name="Iwamoto M."/>
            <person name="Abe T."/>
            <person name="Yamada Y."/>
            <person name="Muto A."/>
            <person name="Inokuchi H."/>
            <person name="Ikemura T."/>
            <person name="Matsumoto T."/>
            <person name="Sasaki T."/>
            <person name="Itoh T."/>
        </authorList>
    </citation>
    <scope>NUCLEOTIDE SEQUENCE [LARGE SCALE GENOMIC DNA]</scope>
    <source>
        <strain evidence="2">cv. Nipponbare</strain>
    </source>
</reference>
<organism evidence="1 2">
    <name type="scientific">Oryza sativa subsp. japonica</name>
    <name type="common">Rice</name>
    <dbReference type="NCBI Taxonomy" id="39947"/>
    <lineage>
        <taxon>Eukaryota</taxon>
        <taxon>Viridiplantae</taxon>
        <taxon>Streptophyta</taxon>
        <taxon>Embryophyta</taxon>
        <taxon>Tracheophyta</taxon>
        <taxon>Spermatophyta</taxon>
        <taxon>Magnoliopsida</taxon>
        <taxon>Liliopsida</taxon>
        <taxon>Poales</taxon>
        <taxon>Poaceae</taxon>
        <taxon>BOP clade</taxon>
        <taxon>Oryzoideae</taxon>
        <taxon>Oryzeae</taxon>
        <taxon>Oryzinae</taxon>
        <taxon>Oryza</taxon>
        <taxon>Oryza sativa</taxon>
    </lineage>
</organism>
<dbReference type="PaxDb" id="39947-A0A0P0VIT0"/>
<reference evidence="2" key="1">
    <citation type="journal article" date="2005" name="Nature">
        <title>The map-based sequence of the rice genome.</title>
        <authorList>
            <consortium name="International rice genome sequencing project (IRGSP)"/>
            <person name="Matsumoto T."/>
            <person name="Wu J."/>
            <person name="Kanamori H."/>
            <person name="Katayose Y."/>
            <person name="Fujisawa M."/>
            <person name="Namiki N."/>
            <person name="Mizuno H."/>
            <person name="Yamamoto K."/>
            <person name="Antonio B.A."/>
            <person name="Baba T."/>
            <person name="Sakata K."/>
            <person name="Nagamura Y."/>
            <person name="Aoki H."/>
            <person name="Arikawa K."/>
            <person name="Arita K."/>
            <person name="Bito T."/>
            <person name="Chiden Y."/>
            <person name="Fujitsuka N."/>
            <person name="Fukunaka R."/>
            <person name="Hamada M."/>
            <person name="Harada C."/>
            <person name="Hayashi A."/>
            <person name="Hijishita S."/>
            <person name="Honda M."/>
            <person name="Hosokawa S."/>
            <person name="Ichikawa Y."/>
            <person name="Idonuma A."/>
            <person name="Iijima M."/>
            <person name="Ikeda M."/>
            <person name="Ikeno M."/>
            <person name="Ito K."/>
            <person name="Ito S."/>
            <person name="Ito T."/>
            <person name="Ito Y."/>
            <person name="Ito Y."/>
            <person name="Iwabuchi A."/>
            <person name="Kamiya K."/>
            <person name="Karasawa W."/>
            <person name="Kurita K."/>
            <person name="Katagiri S."/>
            <person name="Kikuta A."/>
            <person name="Kobayashi H."/>
            <person name="Kobayashi N."/>
            <person name="Machita K."/>
            <person name="Maehara T."/>
            <person name="Masukawa M."/>
            <person name="Mizubayashi T."/>
            <person name="Mukai Y."/>
            <person name="Nagasaki H."/>
            <person name="Nagata Y."/>
            <person name="Naito S."/>
            <person name="Nakashima M."/>
            <person name="Nakama Y."/>
            <person name="Nakamichi Y."/>
            <person name="Nakamura M."/>
            <person name="Meguro A."/>
            <person name="Negishi M."/>
            <person name="Ohta I."/>
            <person name="Ohta T."/>
            <person name="Okamoto M."/>
            <person name="Ono N."/>
            <person name="Saji S."/>
            <person name="Sakaguchi M."/>
            <person name="Sakai K."/>
            <person name="Shibata M."/>
            <person name="Shimokawa T."/>
            <person name="Song J."/>
            <person name="Takazaki Y."/>
            <person name="Terasawa K."/>
            <person name="Tsugane M."/>
            <person name="Tsuji K."/>
            <person name="Ueda S."/>
            <person name="Waki K."/>
            <person name="Yamagata H."/>
            <person name="Yamamoto M."/>
            <person name="Yamamoto S."/>
            <person name="Yamane H."/>
            <person name="Yoshiki S."/>
            <person name="Yoshihara R."/>
            <person name="Yukawa K."/>
            <person name="Zhong H."/>
            <person name="Yano M."/>
            <person name="Yuan Q."/>
            <person name="Ouyang S."/>
            <person name="Liu J."/>
            <person name="Jones K.M."/>
            <person name="Gansberger K."/>
            <person name="Moffat K."/>
            <person name="Hill J."/>
            <person name="Bera J."/>
            <person name="Fadrosh D."/>
            <person name="Jin S."/>
            <person name="Johri S."/>
            <person name="Kim M."/>
            <person name="Overton L."/>
            <person name="Reardon M."/>
            <person name="Tsitrin T."/>
            <person name="Vuong H."/>
            <person name="Weaver B."/>
            <person name="Ciecko A."/>
            <person name="Tallon L."/>
            <person name="Jackson J."/>
            <person name="Pai G."/>
            <person name="Aken S.V."/>
            <person name="Utterback T."/>
            <person name="Reidmuller S."/>
            <person name="Feldblyum T."/>
            <person name="Hsiao J."/>
            <person name="Zismann V."/>
            <person name="Iobst S."/>
            <person name="de Vazeille A.R."/>
            <person name="Buell C.R."/>
            <person name="Ying K."/>
            <person name="Li Y."/>
            <person name="Lu T."/>
            <person name="Huang Y."/>
            <person name="Zhao Q."/>
            <person name="Feng Q."/>
            <person name="Zhang L."/>
            <person name="Zhu J."/>
            <person name="Weng Q."/>
            <person name="Mu J."/>
            <person name="Lu Y."/>
            <person name="Fan D."/>
            <person name="Liu Y."/>
            <person name="Guan J."/>
            <person name="Zhang Y."/>
            <person name="Yu S."/>
            <person name="Liu X."/>
            <person name="Zhang Y."/>
            <person name="Hong G."/>
            <person name="Han B."/>
            <person name="Choisne N."/>
            <person name="Demange N."/>
            <person name="Orjeda G."/>
            <person name="Samain S."/>
            <person name="Cattolico L."/>
            <person name="Pelletier E."/>
            <person name="Couloux A."/>
            <person name="Segurens B."/>
            <person name="Wincker P."/>
            <person name="D'Hont A."/>
            <person name="Scarpelli C."/>
            <person name="Weissenbach J."/>
            <person name="Salanoubat M."/>
            <person name="Quetier F."/>
            <person name="Yu Y."/>
            <person name="Kim H.R."/>
            <person name="Rambo T."/>
            <person name="Currie J."/>
            <person name="Collura K."/>
            <person name="Luo M."/>
            <person name="Yang T."/>
            <person name="Ammiraju J.S.S."/>
            <person name="Engler F."/>
            <person name="Soderlund C."/>
            <person name="Wing R.A."/>
            <person name="Palmer L.E."/>
            <person name="de la Bastide M."/>
            <person name="Spiegel L."/>
            <person name="Nascimento L."/>
            <person name="Zutavern T."/>
            <person name="O'Shaughnessy A."/>
            <person name="Dike S."/>
            <person name="Dedhia N."/>
            <person name="Preston R."/>
            <person name="Balija V."/>
            <person name="McCombie W.R."/>
            <person name="Chow T."/>
            <person name="Chen H."/>
            <person name="Chung M."/>
            <person name="Chen C."/>
            <person name="Shaw J."/>
            <person name="Wu H."/>
            <person name="Hsiao K."/>
            <person name="Chao Y."/>
            <person name="Chu M."/>
            <person name="Cheng C."/>
            <person name="Hour A."/>
            <person name="Lee P."/>
            <person name="Lin S."/>
            <person name="Lin Y."/>
            <person name="Liou J."/>
            <person name="Liu S."/>
            <person name="Hsing Y."/>
            <person name="Raghuvanshi S."/>
            <person name="Mohanty A."/>
            <person name="Bharti A.K."/>
            <person name="Gaur A."/>
            <person name="Gupta V."/>
            <person name="Kumar D."/>
            <person name="Ravi V."/>
            <person name="Vij S."/>
            <person name="Kapur A."/>
            <person name="Khurana P."/>
            <person name="Khurana P."/>
            <person name="Khurana J.P."/>
            <person name="Tyagi A.K."/>
            <person name="Gaikwad K."/>
            <person name="Singh A."/>
            <person name="Dalal V."/>
            <person name="Srivastava S."/>
            <person name="Dixit A."/>
            <person name="Pal A.K."/>
            <person name="Ghazi I.A."/>
            <person name="Yadav M."/>
            <person name="Pandit A."/>
            <person name="Bhargava A."/>
            <person name="Sureshbabu K."/>
            <person name="Batra K."/>
            <person name="Sharma T.R."/>
            <person name="Mohapatra T."/>
            <person name="Singh N.K."/>
            <person name="Messing J."/>
            <person name="Nelson A.B."/>
            <person name="Fuks G."/>
            <person name="Kavchok S."/>
            <person name="Keizer G."/>
            <person name="Linton E."/>
            <person name="Llaca V."/>
            <person name="Song R."/>
            <person name="Tanyolac B."/>
            <person name="Young S."/>
            <person name="Ho-Il K."/>
            <person name="Hahn J.H."/>
            <person name="Sangsakoo G."/>
            <person name="Vanavichit A."/>
            <person name="de Mattos Luiz.A.T."/>
            <person name="Zimmer P.D."/>
            <person name="Malone G."/>
            <person name="Dellagostin O."/>
            <person name="de Oliveira A.C."/>
            <person name="Bevan M."/>
            <person name="Bancroft I."/>
            <person name="Minx P."/>
            <person name="Cordum H."/>
            <person name="Wilson R."/>
            <person name="Cheng Z."/>
            <person name="Jin W."/>
            <person name="Jiang J."/>
            <person name="Leong S.A."/>
            <person name="Iwama H."/>
            <person name="Gojobori T."/>
            <person name="Itoh T."/>
            <person name="Niimura Y."/>
            <person name="Fujii Y."/>
            <person name="Habara T."/>
            <person name="Sakai H."/>
            <person name="Sato Y."/>
            <person name="Wilson G."/>
            <person name="Kumar K."/>
            <person name="McCouch S."/>
            <person name="Juretic N."/>
            <person name="Hoen D."/>
            <person name="Wright S."/>
            <person name="Bruskiewich R."/>
            <person name="Bureau T."/>
            <person name="Miyao A."/>
            <person name="Hirochika H."/>
            <person name="Nishikawa T."/>
            <person name="Kadowaki K."/>
            <person name="Sugiura M."/>
            <person name="Burr B."/>
            <person name="Sasaki T."/>
        </authorList>
    </citation>
    <scope>NUCLEOTIDE SEQUENCE [LARGE SCALE GENOMIC DNA]</scope>
    <source>
        <strain evidence="2">cv. Nipponbare</strain>
    </source>
</reference>
<dbReference type="InParanoid" id="A0A0P0VIT0"/>
<dbReference type="EMBL" id="AP014958">
    <property type="protein sequence ID" value="BAS78586.1"/>
    <property type="molecule type" value="Genomic_DNA"/>
</dbReference>
<accession>A0A0P0VIT0</accession>
<sequence length="33" mass="3945">TLWNPIKFLWNVSSHTSFRGILTRGRTSWKKIL</sequence>
<proteinExistence type="predicted"/>
<dbReference type="Proteomes" id="UP000059680">
    <property type="component" value="Chromosome 2"/>
</dbReference>
<evidence type="ECO:0000313" key="2">
    <source>
        <dbReference type="Proteomes" id="UP000059680"/>
    </source>
</evidence>
<gene>
    <name evidence="1" type="ordered locus">Os02g0466050</name>
    <name evidence="1" type="ORF">OSNPB_020466050</name>
</gene>